<evidence type="ECO:0000256" key="2">
    <source>
        <dbReference type="SAM" id="Phobius"/>
    </source>
</evidence>
<feature type="compositionally biased region" description="Basic and acidic residues" evidence="1">
    <location>
        <begin position="116"/>
        <end position="136"/>
    </location>
</feature>
<organism evidence="3 4">
    <name type="scientific">Halorubellus litoreus</name>
    <dbReference type="NCBI Taxonomy" id="755308"/>
    <lineage>
        <taxon>Archaea</taxon>
        <taxon>Methanobacteriati</taxon>
        <taxon>Methanobacteriota</taxon>
        <taxon>Stenosarchaea group</taxon>
        <taxon>Halobacteria</taxon>
        <taxon>Halobacteriales</taxon>
        <taxon>Halorubellaceae</taxon>
        <taxon>Halorubellus</taxon>
    </lineage>
</organism>
<feature type="transmembrane region" description="Helical" evidence="2">
    <location>
        <begin position="54"/>
        <end position="74"/>
    </location>
</feature>
<feature type="transmembrane region" description="Helical" evidence="2">
    <location>
        <begin position="12"/>
        <end position="34"/>
    </location>
</feature>
<keyword evidence="2" id="KW-1133">Transmembrane helix</keyword>
<dbReference type="AlphaFoldDB" id="A0ABD5V7Z1"/>
<evidence type="ECO:0000313" key="3">
    <source>
        <dbReference type="EMBL" id="MFC6951532.1"/>
    </source>
</evidence>
<feature type="compositionally biased region" description="Low complexity" evidence="1">
    <location>
        <begin position="172"/>
        <end position="192"/>
    </location>
</feature>
<evidence type="ECO:0000313" key="4">
    <source>
        <dbReference type="Proteomes" id="UP001596395"/>
    </source>
</evidence>
<keyword evidence="4" id="KW-1185">Reference proteome</keyword>
<name>A0ABD5V7Z1_9EURY</name>
<dbReference type="Proteomes" id="UP001596395">
    <property type="component" value="Unassembled WGS sequence"/>
</dbReference>
<dbReference type="EMBL" id="JBHSXN010000001">
    <property type="protein sequence ID" value="MFC6951532.1"/>
    <property type="molecule type" value="Genomic_DNA"/>
</dbReference>
<sequence>MDAKQTVKYVAFHQVLATLAAVVGLGIVGVGAWLGFGDAAQIVLSDAPQNWGDAVAAANPTTFVALAVVGVIVWQVGKTVALVVTIGKVADAVGGGGGGADAEAVKRAVLSDVDDRISSVESDVKRHEQALSDAERASSGAGAGRASGQSASASGESGGRRSRRRGSKSEDASTGDGASSSGGASTDAAGGRESNRKSNRRASRSSESGSTDGGDGSAN</sequence>
<accession>A0ABD5V7Z1</accession>
<feature type="compositionally biased region" description="Low complexity" evidence="1">
    <location>
        <begin position="137"/>
        <end position="155"/>
    </location>
</feature>
<reference evidence="3 4" key="1">
    <citation type="journal article" date="2019" name="Int. J. Syst. Evol. Microbiol.">
        <title>The Global Catalogue of Microorganisms (GCM) 10K type strain sequencing project: providing services to taxonomists for standard genome sequencing and annotation.</title>
        <authorList>
            <consortium name="The Broad Institute Genomics Platform"/>
            <consortium name="The Broad Institute Genome Sequencing Center for Infectious Disease"/>
            <person name="Wu L."/>
            <person name="Ma J."/>
        </authorList>
    </citation>
    <scope>NUCLEOTIDE SEQUENCE [LARGE SCALE GENOMIC DNA]</scope>
    <source>
        <strain evidence="3 4">GX26</strain>
    </source>
</reference>
<keyword evidence="2" id="KW-0812">Transmembrane</keyword>
<feature type="region of interest" description="Disordered" evidence="1">
    <location>
        <begin position="116"/>
        <end position="219"/>
    </location>
</feature>
<dbReference type="RefSeq" id="WP_336348562.1">
    <property type="nucleotide sequence ID" value="NZ_JAZAQL010000001.1"/>
</dbReference>
<proteinExistence type="predicted"/>
<evidence type="ECO:0000256" key="1">
    <source>
        <dbReference type="SAM" id="MobiDB-lite"/>
    </source>
</evidence>
<gene>
    <name evidence="3" type="ORF">ACFQGB_01530</name>
</gene>
<protein>
    <submittedName>
        <fullName evidence="3">Uncharacterized protein</fullName>
    </submittedName>
</protein>
<keyword evidence="2" id="KW-0472">Membrane</keyword>
<comment type="caution">
    <text evidence="3">The sequence shown here is derived from an EMBL/GenBank/DDBJ whole genome shotgun (WGS) entry which is preliminary data.</text>
</comment>